<keyword evidence="3" id="KW-0408">Iron</keyword>
<organism evidence="5 6">
    <name type="scientific">Lineolata rhizophorae</name>
    <dbReference type="NCBI Taxonomy" id="578093"/>
    <lineage>
        <taxon>Eukaryota</taxon>
        <taxon>Fungi</taxon>
        <taxon>Dikarya</taxon>
        <taxon>Ascomycota</taxon>
        <taxon>Pezizomycotina</taxon>
        <taxon>Dothideomycetes</taxon>
        <taxon>Dothideomycetes incertae sedis</taxon>
        <taxon>Lineolatales</taxon>
        <taxon>Lineolataceae</taxon>
        <taxon>Lineolata</taxon>
    </lineage>
</organism>
<evidence type="ECO:0000313" key="5">
    <source>
        <dbReference type="EMBL" id="KAF2453914.1"/>
    </source>
</evidence>
<dbReference type="Gene3D" id="3.10.120.10">
    <property type="entry name" value="Cytochrome b5-like heme/steroid binding domain"/>
    <property type="match status" value="1"/>
</dbReference>
<proteinExistence type="predicted"/>
<keyword evidence="1" id="KW-0349">Heme</keyword>
<evidence type="ECO:0000256" key="1">
    <source>
        <dbReference type="ARBA" id="ARBA00022617"/>
    </source>
</evidence>
<dbReference type="InterPro" id="IPR001199">
    <property type="entry name" value="Cyt_B5-like_heme/steroid-bd"/>
</dbReference>
<feature type="non-terminal residue" evidence="5">
    <location>
        <position position="1"/>
    </location>
</feature>
<dbReference type="InterPro" id="IPR036400">
    <property type="entry name" value="Cyt_B5-like_heme/steroid_sf"/>
</dbReference>
<gene>
    <name evidence="5" type="ORF">BDY21DRAFT_256944</name>
</gene>
<accession>A0A6A6NR69</accession>
<dbReference type="SMART" id="SM01117">
    <property type="entry name" value="Cyt-b5"/>
    <property type="match status" value="1"/>
</dbReference>
<sequence>RAASRKVQLPPGRSPLDWAALVRRGGGGGAVDALTGLPGELAARVPLRVSPAQLRAANGRRGAPAWSAYRGVVYNVGAYAEFHPGGVAELMRAAGRDGGRLFEEVHPWVRWEGLLGRCAVGRLV</sequence>
<name>A0A6A6NR69_9PEZI</name>
<evidence type="ECO:0000259" key="4">
    <source>
        <dbReference type="PROSITE" id="PS50255"/>
    </source>
</evidence>
<dbReference type="Pfam" id="PF00173">
    <property type="entry name" value="Cyt-b5"/>
    <property type="match status" value="1"/>
</dbReference>
<dbReference type="GO" id="GO:0004128">
    <property type="term" value="F:cytochrome-b5 reductase activity, acting on NAD(P)H"/>
    <property type="evidence" value="ECO:0007669"/>
    <property type="project" value="TreeGrafter"/>
</dbReference>
<keyword evidence="6" id="KW-1185">Reference proteome</keyword>
<keyword evidence="2" id="KW-0479">Metal-binding</keyword>
<protein>
    <submittedName>
        <fullName evidence="5">Cytochrome b5-like heme/steroid binding domain-containing protein</fullName>
    </submittedName>
</protein>
<feature type="non-terminal residue" evidence="5">
    <location>
        <position position="124"/>
    </location>
</feature>
<evidence type="ECO:0000313" key="6">
    <source>
        <dbReference type="Proteomes" id="UP000799766"/>
    </source>
</evidence>
<dbReference type="OrthoDB" id="432299at2759"/>
<dbReference type="GO" id="GO:0005737">
    <property type="term" value="C:cytoplasm"/>
    <property type="evidence" value="ECO:0007669"/>
    <property type="project" value="TreeGrafter"/>
</dbReference>
<dbReference type="GO" id="GO:0046872">
    <property type="term" value="F:metal ion binding"/>
    <property type="evidence" value="ECO:0007669"/>
    <property type="project" value="UniProtKB-KW"/>
</dbReference>
<dbReference type="InterPro" id="IPR051872">
    <property type="entry name" value="Cytochrome_b5/Flavoprotein_Rdt"/>
</dbReference>
<dbReference type="AlphaFoldDB" id="A0A6A6NR69"/>
<dbReference type="PANTHER" id="PTHR46237">
    <property type="entry name" value="CYTOCHROME B5 REDUCTASE 4 FAMILY MEMBER"/>
    <property type="match status" value="1"/>
</dbReference>
<dbReference type="PROSITE" id="PS50255">
    <property type="entry name" value="CYTOCHROME_B5_2"/>
    <property type="match status" value="1"/>
</dbReference>
<dbReference type="GO" id="GO:0020037">
    <property type="term" value="F:heme binding"/>
    <property type="evidence" value="ECO:0007669"/>
    <property type="project" value="TreeGrafter"/>
</dbReference>
<feature type="domain" description="Cytochrome b5 heme-binding" evidence="4">
    <location>
        <begin position="46"/>
        <end position="124"/>
    </location>
</feature>
<dbReference type="SUPFAM" id="SSF55856">
    <property type="entry name" value="Cytochrome b5-like heme/steroid binding domain"/>
    <property type="match status" value="1"/>
</dbReference>
<dbReference type="Proteomes" id="UP000799766">
    <property type="component" value="Unassembled WGS sequence"/>
</dbReference>
<evidence type="ECO:0000256" key="2">
    <source>
        <dbReference type="ARBA" id="ARBA00022723"/>
    </source>
</evidence>
<dbReference type="PANTHER" id="PTHR46237:SF1">
    <property type="entry name" value="CYTOCHROME B5 REDUCTASE 4"/>
    <property type="match status" value="1"/>
</dbReference>
<reference evidence="5" key="1">
    <citation type="journal article" date="2020" name="Stud. Mycol.">
        <title>101 Dothideomycetes genomes: a test case for predicting lifestyles and emergence of pathogens.</title>
        <authorList>
            <person name="Haridas S."/>
            <person name="Albert R."/>
            <person name="Binder M."/>
            <person name="Bloem J."/>
            <person name="Labutti K."/>
            <person name="Salamov A."/>
            <person name="Andreopoulos B."/>
            <person name="Baker S."/>
            <person name="Barry K."/>
            <person name="Bills G."/>
            <person name="Bluhm B."/>
            <person name="Cannon C."/>
            <person name="Castanera R."/>
            <person name="Culley D."/>
            <person name="Daum C."/>
            <person name="Ezra D."/>
            <person name="Gonzalez J."/>
            <person name="Henrissat B."/>
            <person name="Kuo A."/>
            <person name="Liang C."/>
            <person name="Lipzen A."/>
            <person name="Lutzoni F."/>
            <person name="Magnuson J."/>
            <person name="Mondo S."/>
            <person name="Nolan M."/>
            <person name="Ohm R."/>
            <person name="Pangilinan J."/>
            <person name="Park H.-J."/>
            <person name="Ramirez L."/>
            <person name="Alfaro M."/>
            <person name="Sun H."/>
            <person name="Tritt A."/>
            <person name="Yoshinaga Y."/>
            <person name="Zwiers L.-H."/>
            <person name="Turgeon B."/>
            <person name="Goodwin S."/>
            <person name="Spatafora J."/>
            <person name="Crous P."/>
            <person name="Grigoriev I."/>
        </authorList>
    </citation>
    <scope>NUCLEOTIDE SEQUENCE</scope>
    <source>
        <strain evidence="5">ATCC 16933</strain>
    </source>
</reference>
<evidence type="ECO:0000256" key="3">
    <source>
        <dbReference type="ARBA" id="ARBA00023004"/>
    </source>
</evidence>
<dbReference type="EMBL" id="MU001694">
    <property type="protein sequence ID" value="KAF2453914.1"/>
    <property type="molecule type" value="Genomic_DNA"/>
</dbReference>